<dbReference type="InterPro" id="IPR028082">
    <property type="entry name" value="Peripla_BP_I"/>
</dbReference>
<dbReference type="SUPFAM" id="SSF53822">
    <property type="entry name" value="Periplasmic binding protein-like I"/>
    <property type="match status" value="1"/>
</dbReference>
<dbReference type="PRINTS" id="PR00036">
    <property type="entry name" value="HTHLACI"/>
</dbReference>
<dbReference type="PROSITE" id="PS00356">
    <property type="entry name" value="HTH_LACI_1"/>
    <property type="match status" value="1"/>
</dbReference>
<proteinExistence type="predicted"/>
<accession>A0A1U9KAY9</accession>
<evidence type="ECO:0000313" key="6">
    <source>
        <dbReference type="Proteomes" id="UP000188603"/>
    </source>
</evidence>
<evidence type="ECO:0000313" key="5">
    <source>
        <dbReference type="EMBL" id="AQS57225.1"/>
    </source>
</evidence>
<dbReference type="CDD" id="cd01392">
    <property type="entry name" value="HTH_LacI"/>
    <property type="match status" value="1"/>
</dbReference>
<dbReference type="SUPFAM" id="SSF47413">
    <property type="entry name" value="lambda repressor-like DNA-binding domains"/>
    <property type="match status" value="1"/>
</dbReference>
<keyword evidence="6" id="KW-1185">Reference proteome</keyword>
<keyword evidence="3" id="KW-0804">Transcription</keyword>
<dbReference type="OrthoDB" id="9775106at2"/>
<dbReference type="PANTHER" id="PTHR30146:SF109">
    <property type="entry name" value="HTH-TYPE TRANSCRIPTIONAL REGULATOR GALS"/>
    <property type="match status" value="1"/>
</dbReference>
<dbReference type="AlphaFoldDB" id="A0A1U9KAY9"/>
<dbReference type="GO" id="GO:0000976">
    <property type="term" value="F:transcription cis-regulatory region binding"/>
    <property type="evidence" value="ECO:0007669"/>
    <property type="project" value="TreeGrafter"/>
</dbReference>
<dbReference type="Pfam" id="PF13377">
    <property type="entry name" value="Peripla_BP_3"/>
    <property type="match status" value="1"/>
</dbReference>
<evidence type="ECO:0000256" key="2">
    <source>
        <dbReference type="ARBA" id="ARBA00023125"/>
    </source>
</evidence>
<reference evidence="5 6" key="1">
    <citation type="journal article" date="2015" name="Int. J. Syst. Evol. Microbiol.">
        <title>Novibacillus thermophilus gen. nov., sp. nov., a Gram-staining-negative and moderately thermophilic member of the family Thermoactinomycetaceae.</title>
        <authorList>
            <person name="Yang G."/>
            <person name="Chen J."/>
            <person name="Zhou S."/>
        </authorList>
    </citation>
    <scope>NUCLEOTIDE SEQUENCE [LARGE SCALE GENOMIC DNA]</scope>
    <source>
        <strain evidence="5 6">SG-1</strain>
    </source>
</reference>
<protein>
    <recommendedName>
        <fullName evidence="4">HTH lacI-type domain-containing protein</fullName>
    </recommendedName>
</protein>
<dbReference type="KEGG" id="ntr:B0W44_17220"/>
<dbReference type="InterPro" id="IPR000843">
    <property type="entry name" value="HTH_LacI"/>
</dbReference>
<evidence type="ECO:0000259" key="4">
    <source>
        <dbReference type="PROSITE" id="PS50932"/>
    </source>
</evidence>
<dbReference type="STRING" id="1471761.B0W44_17220"/>
<evidence type="ECO:0000256" key="1">
    <source>
        <dbReference type="ARBA" id="ARBA00023015"/>
    </source>
</evidence>
<dbReference type="RefSeq" id="WP_077721094.1">
    <property type="nucleotide sequence ID" value="NZ_CP019699.1"/>
</dbReference>
<keyword evidence="2" id="KW-0238">DNA-binding</keyword>
<dbReference type="CDD" id="cd06267">
    <property type="entry name" value="PBP1_LacI_sugar_binding-like"/>
    <property type="match status" value="1"/>
</dbReference>
<dbReference type="InterPro" id="IPR046335">
    <property type="entry name" value="LacI/GalR-like_sensor"/>
</dbReference>
<dbReference type="Proteomes" id="UP000188603">
    <property type="component" value="Chromosome"/>
</dbReference>
<dbReference type="PANTHER" id="PTHR30146">
    <property type="entry name" value="LACI-RELATED TRANSCRIPTIONAL REPRESSOR"/>
    <property type="match status" value="1"/>
</dbReference>
<gene>
    <name evidence="5" type="ORF">B0W44_17220</name>
</gene>
<dbReference type="Gene3D" id="1.10.260.40">
    <property type="entry name" value="lambda repressor-like DNA-binding domains"/>
    <property type="match status" value="1"/>
</dbReference>
<sequence>MSATIKDVARLAGVSKSTVSRVLSNSGKYSQEAKEKVMQAAKELNYTSNAIARAMVTKQTGNIGFLIHHRHEPVLSHPFYSQLLSAVVETATVYNHGVLVFTDRDIQKCIENFQAQRVDGVILASRMTRDILERFSAANIPVVLVNHSVKVENASYVKNDDYGGAYDAVYYLLKQGHRRIGLICDPDERQRYEAYRQALHHHGVAYDEALVYFTDAKVEQGKQGARYFLGQSRLPSAIFAANDMTAIGVIKELKANGIQVPHDVSVVGFDDIEFASLYEPALTTVKVDKTLIGELAVRQLLRHINSESRNEDLGEEITLPASLVVREST</sequence>
<dbReference type="SMART" id="SM00354">
    <property type="entry name" value="HTH_LACI"/>
    <property type="match status" value="1"/>
</dbReference>
<dbReference type="EMBL" id="CP019699">
    <property type="protein sequence ID" value="AQS57225.1"/>
    <property type="molecule type" value="Genomic_DNA"/>
</dbReference>
<dbReference type="GO" id="GO:0003700">
    <property type="term" value="F:DNA-binding transcription factor activity"/>
    <property type="evidence" value="ECO:0007669"/>
    <property type="project" value="TreeGrafter"/>
</dbReference>
<dbReference type="InterPro" id="IPR010982">
    <property type="entry name" value="Lambda_DNA-bd_dom_sf"/>
</dbReference>
<evidence type="ECO:0000256" key="3">
    <source>
        <dbReference type="ARBA" id="ARBA00023163"/>
    </source>
</evidence>
<dbReference type="Gene3D" id="3.40.50.2300">
    <property type="match status" value="2"/>
</dbReference>
<feature type="domain" description="HTH lacI-type" evidence="4">
    <location>
        <begin position="3"/>
        <end position="57"/>
    </location>
</feature>
<dbReference type="Pfam" id="PF00356">
    <property type="entry name" value="LacI"/>
    <property type="match status" value="1"/>
</dbReference>
<name>A0A1U9KAY9_9BACL</name>
<dbReference type="PROSITE" id="PS50932">
    <property type="entry name" value="HTH_LACI_2"/>
    <property type="match status" value="1"/>
</dbReference>
<keyword evidence="1" id="KW-0805">Transcription regulation</keyword>
<organism evidence="5 6">
    <name type="scientific">Novibacillus thermophilus</name>
    <dbReference type="NCBI Taxonomy" id="1471761"/>
    <lineage>
        <taxon>Bacteria</taxon>
        <taxon>Bacillati</taxon>
        <taxon>Bacillota</taxon>
        <taxon>Bacilli</taxon>
        <taxon>Bacillales</taxon>
        <taxon>Thermoactinomycetaceae</taxon>
        <taxon>Novibacillus</taxon>
    </lineage>
</organism>